<sequence length="232" mass="25748">MDTSIPEVLLAMGDSITAGVGAGRPDRSYVGQLTRCLHEATAKPWRTWMLARPGMRTIDLMHQTRLEPLPQANIVVMTIGGNDLLWRAGTVIVRPDRLPALLEQSRRNLAVALARVKTQTSGWVFLGSVYNPYPESHLASWAVAEFNERVIFPQAGGRTVIVPLHLLFEGRQPEWIEGYRRGRLGDRQRIPWRRPVHPNPAGHRAIAGAFLKAMATSGAIQPARNPGRLHPA</sequence>
<dbReference type="Proteomes" id="UP000231932">
    <property type="component" value="Chromosome"/>
</dbReference>
<proteinExistence type="predicted"/>
<dbReference type="InterPro" id="IPR036514">
    <property type="entry name" value="SGNH_hydro_sf"/>
</dbReference>
<dbReference type="RefSeq" id="WP_100669037.1">
    <property type="nucleotide sequence ID" value="NZ_CP024955.1"/>
</dbReference>
<dbReference type="KEGG" id="kyr:CVV65_16280"/>
<dbReference type="InterPro" id="IPR013830">
    <property type="entry name" value="SGNH_hydro"/>
</dbReference>
<dbReference type="SUPFAM" id="SSF52266">
    <property type="entry name" value="SGNH hydrolase"/>
    <property type="match status" value="1"/>
</dbReference>
<feature type="domain" description="SGNH hydrolase-type esterase" evidence="1">
    <location>
        <begin position="11"/>
        <end position="205"/>
    </location>
</feature>
<reference evidence="3" key="1">
    <citation type="submission" date="2017-11" db="EMBL/GenBank/DDBJ databases">
        <title>Complete Genome Sequence of Kyrpidia sp. Strain EA-1, a thermophilic, hydrogen-oxidizing Bacterium, isolated from the Azores.</title>
        <authorList>
            <person name="Reiner J.E."/>
            <person name="Lapp C.J."/>
            <person name="Bunk B."/>
            <person name="Gescher J."/>
        </authorList>
    </citation>
    <scope>NUCLEOTIDE SEQUENCE [LARGE SCALE GENOMIC DNA]</scope>
    <source>
        <strain evidence="3">EA-1</strain>
    </source>
</reference>
<accession>A0A2K8NAF4</accession>
<organism evidence="2 3">
    <name type="scientific">Kyrpidia spormannii</name>
    <dbReference type="NCBI Taxonomy" id="2055160"/>
    <lineage>
        <taxon>Bacteria</taxon>
        <taxon>Bacillati</taxon>
        <taxon>Bacillota</taxon>
        <taxon>Bacilli</taxon>
        <taxon>Bacillales</taxon>
        <taxon>Alicyclobacillaceae</taxon>
        <taxon>Kyrpidia</taxon>
    </lineage>
</organism>
<evidence type="ECO:0000259" key="1">
    <source>
        <dbReference type="Pfam" id="PF13472"/>
    </source>
</evidence>
<keyword evidence="3" id="KW-1185">Reference proteome</keyword>
<name>A0A2K8NAF4_9BACL</name>
<dbReference type="OrthoDB" id="26855at2"/>
<evidence type="ECO:0000313" key="3">
    <source>
        <dbReference type="Proteomes" id="UP000231932"/>
    </source>
</evidence>
<dbReference type="EMBL" id="CP024955">
    <property type="protein sequence ID" value="ATY86294.1"/>
    <property type="molecule type" value="Genomic_DNA"/>
</dbReference>
<gene>
    <name evidence="2" type="ORF">CVV65_16280</name>
</gene>
<dbReference type="CDD" id="cd00229">
    <property type="entry name" value="SGNH_hydrolase"/>
    <property type="match status" value="1"/>
</dbReference>
<evidence type="ECO:0000313" key="2">
    <source>
        <dbReference type="EMBL" id="ATY86294.1"/>
    </source>
</evidence>
<dbReference type="Gene3D" id="3.40.50.1110">
    <property type="entry name" value="SGNH hydrolase"/>
    <property type="match status" value="1"/>
</dbReference>
<protein>
    <recommendedName>
        <fullName evidence="1">SGNH hydrolase-type esterase domain-containing protein</fullName>
    </recommendedName>
</protein>
<dbReference type="AlphaFoldDB" id="A0A2K8NAF4"/>
<dbReference type="Pfam" id="PF13472">
    <property type="entry name" value="Lipase_GDSL_2"/>
    <property type="match status" value="1"/>
</dbReference>